<accession>A0AAP3GAA7</accession>
<protein>
    <submittedName>
        <fullName evidence="1">Uncharacterized protein</fullName>
    </submittedName>
</protein>
<dbReference type="AlphaFoldDB" id="A0AAP3GAA7"/>
<evidence type="ECO:0000313" key="1">
    <source>
        <dbReference type="EMBL" id="MCZ0810378.1"/>
    </source>
</evidence>
<dbReference type="Proteomes" id="UP001077662">
    <property type="component" value="Unassembled WGS sequence"/>
</dbReference>
<dbReference type="RefSeq" id="WP_104150070.1">
    <property type="nucleotide sequence ID" value="NZ_JANSGW010000075.1"/>
</dbReference>
<gene>
    <name evidence="1" type="ORF">O0554_26460</name>
</gene>
<organism evidence="1 2">
    <name type="scientific">Brevibacillus laterosporus</name>
    <name type="common">Bacillus laterosporus</name>
    <dbReference type="NCBI Taxonomy" id="1465"/>
    <lineage>
        <taxon>Bacteria</taxon>
        <taxon>Bacillati</taxon>
        <taxon>Bacillota</taxon>
        <taxon>Bacilli</taxon>
        <taxon>Bacillales</taxon>
        <taxon>Paenibacillaceae</taxon>
        <taxon>Brevibacillus</taxon>
    </lineage>
</organism>
<dbReference type="EMBL" id="JAPTNE010000075">
    <property type="protein sequence ID" value="MCZ0810378.1"/>
    <property type="molecule type" value="Genomic_DNA"/>
</dbReference>
<evidence type="ECO:0000313" key="2">
    <source>
        <dbReference type="Proteomes" id="UP001077662"/>
    </source>
</evidence>
<reference evidence="1" key="1">
    <citation type="submission" date="2022-09" db="EMBL/GenBank/DDBJ databases">
        <title>Genome analysis and characterization of larvicidal activity of Brevibacillus strains.</title>
        <authorList>
            <person name="Patrusheva E.V."/>
            <person name="Izotova A.O."/>
            <person name="Toshchakov S.V."/>
            <person name="Sineoky S.P."/>
        </authorList>
    </citation>
    <scope>NUCLEOTIDE SEQUENCE</scope>
    <source>
        <strain evidence="1">VKPM_B-13247</strain>
    </source>
</reference>
<sequence>MRLQAKVVNRFKAMEHDGHIYEPGDIYPAEGYTADAERVTLLSELHSHYQKIYLSDIQEFKDTGNQFPKHVGGGFYELSNGEKVKGKEEASEAENALKE</sequence>
<comment type="caution">
    <text evidence="1">The sequence shown here is derived from an EMBL/GenBank/DDBJ whole genome shotgun (WGS) entry which is preliminary data.</text>
</comment>
<name>A0AAP3GAA7_BRELA</name>
<proteinExistence type="predicted"/>